<dbReference type="PROSITE" id="PS50048">
    <property type="entry name" value="ZN2_CY6_FUNGAL_2"/>
    <property type="match status" value="1"/>
</dbReference>
<dbReference type="Proteomes" id="UP000247810">
    <property type="component" value="Unassembled WGS sequence"/>
</dbReference>
<dbReference type="GO" id="GO:0008270">
    <property type="term" value="F:zinc ion binding"/>
    <property type="evidence" value="ECO:0007669"/>
    <property type="project" value="InterPro"/>
</dbReference>
<evidence type="ECO:0000256" key="1">
    <source>
        <dbReference type="ARBA" id="ARBA00023015"/>
    </source>
</evidence>
<proteinExistence type="predicted"/>
<dbReference type="GO" id="GO:0000981">
    <property type="term" value="F:DNA-binding transcription factor activity, RNA polymerase II-specific"/>
    <property type="evidence" value="ECO:0007669"/>
    <property type="project" value="InterPro"/>
</dbReference>
<feature type="domain" description="Zn(2)-C6 fungal-type" evidence="5">
    <location>
        <begin position="11"/>
        <end position="44"/>
    </location>
</feature>
<dbReference type="EMBL" id="KZ826042">
    <property type="protein sequence ID" value="PYH89218.1"/>
    <property type="molecule type" value="Genomic_DNA"/>
</dbReference>
<reference evidence="6 7" key="1">
    <citation type="submission" date="2018-02" db="EMBL/GenBank/DDBJ databases">
        <title>The genomes of Aspergillus section Nigri reveals drivers in fungal speciation.</title>
        <authorList>
            <consortium name="DOE Joint Genome Institute"/>
            <person name="Vesth T.C."/>
            <person name="Nybo J."/>
            <person name="Theobald S."/>
            <person name="Brandl J."/>
            <person name="Frisvad J.C."/>
            <person name="Nielsen K.F."/>
            <person name="Lyhne E.K."/>
            <person name="Kogle M.E."/>
            <person name="Kuo A."/>
            <person name="Riley R."/>
            <person name="Clum A."/>
            <person name="Nolan M."/>
            <person name="Lipzen A."/>
            <person name="Salamov A."/>
            <person name="Henrissat B."/>
            <person name="Wiebenga A."/>
            <person name="De vries R.P."/>
            <person name="Grigoriev I.V."/>
            <person name="Mortensen U.H."/>
            <person name="Andersen M.R."/>
            <person name="Baker S.E."/>
        </authorList>
    </citation>
    <scope>NUCLEOTIDE SEQUENCE [LARGE SCALE GENOMIC DNA]</scope>
    <source>
        <strain evidence="6 7">CBS 707.79</strain>
    </source>
</reference>
<gene>
    <name evidence="6" type="ORF">BO71DRAFT_113313</name>
</gene>
<evidence type="ECO:0000256" key="2">
    <source>
        <dbReference type="ARBA" id="ARBA00023125"/>
    </source>
</evidence>
<evidence type="ECO:0000313" key="7">
    <source>
        <dbReference type="Proteomes" id="UP000247810"/>
    </source>
</evidence>
<protein>
    <recommendedName>
        <fullName evidence="5">Zn(2)-C6 fungal-type domain-containing protein</fullName>
    </recommendedName>
</protein>
<keyword evidence="3" id="KW-0804">Transcription</keyword>
<keyword evidence="4" id="KW-0539">Nucleus</keyword>
<keyword evidence="1" id="KW-0805">Transcription regulation</keyword>
<dbReference type="Pfam" id="PF00172">
    <property type="entry name" value="Zn_clus"/>
    <property type="match status" value="1"/>
</dbReference>
<dbReference type="InterPro" id="IPR036864">
    <property type="entry name" value="Zn2-C6_fun-type_DNA-bd_sf"/>
</dbReference>
<dbReference type="Gene3D" id="4.10.240.10">
    <property type="entry name" value="Zn(2)-C6 fungal-type DNA-binding domain"/>
    <property type="match status" value="1"/>
</dbReference>
<dbReference type="GO" id="GO:0009893">
    <property type="term" value="P:positive regulation of metabolic process"/>
    <property type="evidence" value="ECO:0007669"/>
    <property type="project" value="UniProtKB-ARBA"/>
</dbReference>
<sequence length="74" mass="8756">MTVTKQPRRHACNRCRTHKPRCERSRGNLDVCDRCVRSRLTCVSSPTLPMGRLRSIHTKHRYSRKSYEKQSNID</sequence>
<organism evidence="6 7">
    <name type="scientific">Aspergillus ellipticus CBS 707.79</name>
    <dbReference type="NCBI Taxonomy" id="1448320"/>
    <lineage>
        <taxon>Eukaryota</taxon>
        <taxon>Fungi</taxon>
        <taxon>Dikarya</taxon>
        <taxon>Ascomycota</taxon>
        <taxon>Pezizomycotina</taxon>
        <taxon>Eurotiomycetes</taxon>
        <taxon>Eurotiomycetidae</taxon>
        <taxon>Eurotiales</taxon>
        <taxon>Aspergillaceae</taxon>
        <taxon>Aspergillus</taxon>
        <taxon>Aspergillus subgen. Circumdati</taxon>
    </lineage>
</organism>
<name>A0A319DM84_9EURO</name>
<accession>A0A319DM84</accession>
<evidence type="ECO:0000313" key="6">
    <source>
        <dbReference type="EMBL" id="PYH89218.1"/>
    </source>
</evidence>
<keyword evidence="2" id="KW-0238">DNA-binding</keyword>
<dbReference type="SUPFAM" id="SSF57701">
    <property type="entry name" value="Zn2/Cys6 DNA-binding domain"/>
    <property type="match status" value="1"/>
</dbReference>
<dbReference type="PROSITE" id="PS00463">
    <property type="entry name" value="ZN2_CY6_FUNGAL_1"/>
    <property type="match status" value="1"/>
</dbReference>
<evidence type="ECO:0000256" key="4">
    <source>
        <dbReference type="ARBA" id="ARBA00023242"/>
    </source>
</evidence>
<dbReference type="AlphaFoldDB" id="A0A319DM84"/>
<evidence type="ECO:0000256" key="3">
    <source>
        <dbReference type="ARBA" id="ARBA00023163"/>
    </source>
</evidence>
<dbReference type="OrthoDB" id="4222821at2759"/>
<dbReference type="GO" id="GO:0003677">
    <property type="term" value="F:DNA binding"/>
    <property type="evidence" value="ECO:0007669"/>
    <property type="project" value="UniProtKB-KW"/>
</dbReference>
<evidence type="ECO:0000259" key="5">
    <source>
        <dbReference type="PROSITE" id="PS50048"/>
    </source>
</evidence>
<dbReference type="VEuPathDB" id="FungiDB:BO71DRAFT_113313"/>
<dbReference type="InterPro" id="IPR001138">
    <property type="entry name" value="Zn2Cys6_DnaBD"/>
</dbReference>
<keyword evidence="7" id="KW-1185">Reference proteome</keyword>